<evidence type="ECO:0000256" key="2">
    <source>
        <dbReference type="ARBA" id="ARBA00022679"/>
    </source>
</evidence>
<name>A0A158QC73_HYMDI</name>
<evidence type="ECO:0000313" key="8">
    <source>
        <dbReference type="Proteomes" id="UP000274504"/>
    </source>
</evidence>
<feature type="domain" description="Protein kinase" evidence="6">
    <location>
        <begin position="1"/>
        <end position="196"/>
    </location>
</feature>
<dbReference type="SUPFAM" id="SSF56112">
    <property type="entry name" value="Protein kinase-like (PK-like)"/>
    <property type="match status" value="1"/>
</dbReference>
<evidence type="ECO:0000313" key="7">
    <source>
        <dbReference type="EMBL" id="VDL18531.1"/>
    </source>
</evidence>
<keyword evidence="5" id="KW-0067">ATP-binding</keyword>
<evidence type="ECO:0000259" key="6">
    <source>
        <dbReference type="PROSITE" id="PS50011"/>
    </source>
</evidence>
<keyword evidence="4" id="KW-0418">Kinase</keyword>
<evidence type="ECO:0000256" key="5">
    <source>
        <dbReference type="ARBA" id="ARBA00022840"/>
    </source>
</evidence>
<dbReference type="WBParaSite" id="HDID_0000106901-mRNA-1">
    <property type="protein sequence ID" value="HDID_0000106901-mRNA-1"/>
    <property type="gene ID" value="HDID_0000106901"/>
</dbReference>
<dbReference type="Proteomes" id="UP000274504">
    <property type="component" value="Unassembled WGS sequence"/>
</dbReference>
<dbReference type="EMBL" id="UYSG01000171">
    <property type="protein sequence ID" value="VDL18531.1"/>
    <property type="molecule type" value="Genomic_DNA"/>
</dbReference>
<dbReference type="PROSITE" id="PS00108">
    <property type="entry name" value="PROTEIN_KINASE_ST"/>
    <property type="match status" value="1"/>
</dbReference>
<dbReference type="InterPro" id="IPR011009">
    <property type="entry name" value="Kinase-like_dom_sf"/>
</dbReference>
<protein>
    <submittedName>
        <fullName evidence="9">Protein kinase domain-containing protein</fullName>
    </submittedName>
</protein>
<dbReference type="PANTHER" id="PTHR24347">
    <property type="entry name" value="SERINE/THREONINE-PROTEIN KINASE"/>
    <property type="match status" value="1"/>
</dbReference>
<evidence type="ECO:0000256" key="1">
    <source>
        <dbReference type="ARBA" id="ARBA00022527"/>
    </source>
</evidence>
<dbReference type="STRING" id="6216.A0A158QC73"/>
<evidence type="ECO:0000256" key="4">
    <source>
        <dbReference type="ARBA" id="ARBA00022777"/>
    </source>
</evidence>
<dbReference type="Gene3D" id="1.10.510.10">
    <property type="entry name" value="Transferase(Phosphotransferase) domain 1"/>
    <property type="match status" value="1"/>
</dbReference>
<dbReference type="OrthoDB" id="40902at2759"/>
<keyword evidence="2" id="KW-0808">Transferase</keyword>
<keyword evidence="1" id="KW-0723">Serine/threonine-protein kinase</keyword>
<organism evidence="9">
    <name type="scientific">Hymenolepis diminuta</name>
    <name type="common">Rat tapeworm</name>
    <dbReference type="NCBI Taxonomy" id="6216"/>
    <lineage>
        <taxon>Eukaryota</taxon>
        <taxon>Metazoa</taxon>
        <taxon>Spiralia</taxon>
        <taxon>Lophotrochozoa</taxon>
        <taxon>Platyhelminthes</taxon>
        <taxon>Cestoda</taxon>
        <taxon>Eucestoda</taxon>
        <taxon>Cyclophyllidea</taxon>
        <taxon>Hymenolepididae</taxon>
        <taxon>Hymenolepis</taxon>
    </lineage>
</organism>
<keyword evidence="3" id="KW-0547">Nucleotide-binding</keyword>
<dbReference type="SMART" id="SM00220">
    <property type="entry name" value="S_TKc"/>
    <property type="match status" value="1"/>
</dbReference>
<dbReference type="Pfam" id="PF00069">
    <property type="entry name" value="Pkinase"/>
    <property type="match status" value="1"/>
</dbReference>
<sequence length="257" mass="29170">MARFARHVDECTGVTGGELFDRIVDKGSFTEKDASDLIHQVLLATEYMHSRGVVHRDLKPENLLYFNPQQNSKIMISDFGLSRIEEDEDSLSTACGTPGYVAPEVLTAQMGKKGYGKEVDCWAIGVITYILLCGYPPFYDENDHELFRQIQRAHYEFDSPYWDDISESAKGFIRSLLQKDPAKRASCTQALAHPWIAQNAASDVDIYPQVSENIRKNFLVRQRWKKIYNATTAMQMFMRLQIKSSPSHTKSETAAAT</sequence>
<proteinExistence type="predicted"/>
<accession>A0A158QC73</accession>
<dbReference type="PROSITE" id="PS50011">
    <property type="entry name" value="PROTEIN_KINASE_DOM"/>
    <property type="match status" value="1"/>
</dbReference>
<reference evidence="9" key="1">
    <citation type="submission" date="2016-04" db="UniProtKB">
        <authorList>
            <consortium name="WormBaseParasite"/>
        </authorList>
    </citation>
    <scope>IDENTIFICATION</scope>
</reference>
<dbReference type="GO" id="GO:0004674">
    <property type="term" value="F:protein serine/threonine kinase activity"/>
    <property type="evidence" value="ECO:0007669"/>
    <property type="project" value="UniProtKB-KW"/>
</dbReference>
<gene>
    <name evidence="7" type="ORF">HDID_LOCUS1070</name>
</gene>
<evidence type="ECO:0000256" key="3">
    <source>
        <dbReference type="ARBA" id="ARBA00022741"/>
    </source>
</evidence>
<dbReference type="InterPro" id="IPR008271">
    <property type="entry name" value="Ser/Thr_kinase_AS"/>
</dbReference>
<dbReference type="AlphaFoldDB" id="A0A158QC73"/>
<reference evidence="7 8" key="2">
    <citation type="submission" date="2018-11" db="EMBL/GenBank/DDBJ databases">
        <authorList>
            <consortium name="Pathogen Informatics"/>
        </authorList>
    </citation>
    <scope>NUCLEOTIDE SEQUENCE [LARGE SCALE GENOMIC DNA]</scope>
</reference>
<dbReference type="FunFam" id="1.10.510.10:FF:000026">
    <property type="entry name" value="Calcium/calmodulin-dependent protein kinase type 1"/>
    <property type="match status" value="1"/>
</dbReference>
<dbReference type="InterPro" id="IPR000719">
    <property type="entry name" value="Prot_kinase_dom"/>
</dbReference>
<evidence type="ECO:0000313" key="9">
    <source>
        <dbReference type="WBParaSite" id="HDID_0000106901-mRNA-1"/>
    </source>
</evidence>
<dbReference type="GO" id="GO:0005524">
    <property type="term" value="F:ATP binding"/>
    <property type="evidence" value="ECO:0007669"/>
    <property type="project" value="UniProtKB-KW"/>
</dbReference>